<accession>A0A1M7NUP7</accession>
<name>A0A1M7NUP7_9BACT</name>
<protein>
    <submittedName>
        <fullName evidence="1">Uncharacterized protein</fullName>
    </submittedName>
</protein>
<gene>
    <name evidence="1" type="ORF">SAMN04488057_10687</name>
</gene>
<dbReference type="Proteomes" id="UP000184513">
    <property type="component" value="Unassembled WGS sequence"/>
</dbReference>
<reference evidence="1 2" key="1">
    <citation type="submission" date="2016-11" db="EMBL/GenBank/DDBJ databases">
        <authorList>
            <person name="Jaros S."/>
            <person name="Januszkiewicz K."/>
            <person name="Wedrychowicz H."/>
        </authorList>
    </citation>
    <scope>NUCLEOTIDE SEQUENCE [LARGE SCALE GENOMIC DNA]</scope>
    <source>
        <strain evidence="1 2">CGMCC 1.6102</strain>
    </source>
</reference>
<organism evidence="1 2">
    <name type="scientific">Cyclobacterium lianum</name>
    <dbReference type="NCBI Taxonomy" id="388280"/>
    <lineage>
        <taxon>Bacteria</taxon>
        <taxon>Pseudomonadati</taxon>
        <taxon>Bacteroidota</taxon>
        <taxon>Cytophagia</taxon>
        <taxon>Cytophagales</taxon>
        <taxon>Cyclobacteriaceae</taxon>
        <taxon>Cyclobacterium</taxon>
    </lineage>
</organism>
<sequence length="47" mass="5170">MWSPFYLAKEMEARLGSGKILFQTLSIISAETPGQTGMKIRPLAVSN</sequence>
<keyword evidence="2" id="KW-1185">Reference proteome</keyword>
<evidence type="ECO:0000313" key="1">
    <source>
        <dbReference type="EMBL" id="SHN07772.1"/>
    </source>
</evidence>
<evidence type="ECO:0000313" key="2">
    <source>
        <dbReference type="Proteomes" id="UP000184513"/>
    </source>
</evidence>
<proteinExistence type="predicted"/>
<dbReference type="EMBL" id="FRCY01000006">
    <property type="protein sequence ID" value="SHN07772.1"/>
    <property type="molecule type" value="Genomic_DNA"/>
</dbReference>
<dbReference type="AlphaFoldDB" id="A0A1M7NUP7"/>